<dbReference type="AlphaFoldDB" id="S2JP14"/>
<sequence length="588" mass="66466">MDADDYQIPYEGEDKYLLYFSEAPLKLWKYYDFERHFQALPIPPSKKTLISSYKRCLSQIKNNKKTPSFVKESIQTLLQDVASSAASTSTSTTYNIHQGPSSIVNYGSSNTISTSNSDIRPTTQSTGSSKLKRPFSEIDKRDQDNNEVRPIDSLFNDEDTSSIPAPPPTPKEFRKAVYAYGVKALSKEFLVEDNCNLQQLINSFSPRTLGEQLDVMSAKLIMSMDQSNSTHVNALKLSLSRIVDLVNGKTTLLFRQYLGSAFWEEVKNVNITLCPGMPDTSKELYQEMISEGSIDGKLNKKQLRVAIAKKKLSLLESDQTSLLQILDIIDLLAKDCLLDSAIRPNDVESELTVYRKFAKVLDEILDDTMLDMLDGESTCKTSKSIAKAHEKMYDSAIPLNKGFGRRIDLILAAKNLELSTSEWKREKTSAAKCLQQQSKNIRMNKAILTNLLHLPYDESDRDRVFTVGMDWVGPMGYMLAVKQVQDVYVAKPISMLLMPRYLDELPSFKESLNCLYAWRNHHLGLKEIMLPALRKCEQEVFFSSVLGTPESAQVHSSPNIYLTPSRRRRSQNVAATDLDLEDSDENDE</sequence>
<dbReference type="VEuPathDB" id="FungiDB:HMPREF1544_11825"/>
<protein>
    <submittedName>
        <fullName evidence="2">Uncharacterized protein</fullName>
    </submittedName>
</protein>
<dbReference type="EMBL" id="KE124173">
    <property type="protein sequence ID" value="EPB81460.1"/>
    <property type="molecule type" value="Genomic_DNA"/>
</dbReference>
<dbReference type="OMA" id="LYAWRNH"/>
<feature type="compositionally biased region" description="Low complexity" evidence="1">
    <location>
        <begin position="108"/>
        <end position="119"/>
    </location>
</feature>
<proteinExistence type="predicted"/>
<keyword evidence="3" id="KW-1185">Reference proteome</keyword>
<feature type="compositionally biased region" description="Basic and acidic residues" evidence="1">
    <location>
        <begin position="134"/>
        <end position="150"/>
    </location>
</feature>
<dbReference type="Proteomes" id="UP000014254">
    <property type="component" value="Unassembled WGS sequence"/>
</dbReference>
<feature type="compositionally biased region" description="Polar residues" evidence="1">
    <location>
        <begin position="120"/>
        <end position="129"/>
    </location>
</feature>
<feature type="region of interest" description="Disordered" evidence="1">
    <location>
        <begin position="107"/>
        <end position="169"/>
    </location>
</feature>
<name>S2JP14_MUCC1</name>
<dbReference type="OrthoDB" id="2244190at2759"/>
<accession>S2JP14</accession>
<gene>
    <name evidence="2" type="ORF">HMPREF1544_11825</name>
</gene>
<reference evidence="3" key="1">
    <citation type="submission" date="2013-05" db="EMBL/GenBank/DDBJ databases">
        <title>The Genome sequence of Mucor circinelloides f. circinelloides 1006PhL.</title>
        <authorList>
            <consortium name="The Broad Institute Genomics Platform"/>
            <person name="Cuomo C."/>
            <person name="Earl A."/>
            <person name="Findley K."/>
            <person name="Lee S.C."/>
            <person name="Walker B."/>
            <person name="Young S."/>
            <person name="Zeng Q."/>
            <person name="Gargeya S."/>
            <person name="Fitzgerald M."/>
            <person name="Haas B."/>
            <person name="Abouelleil A."/>
            <person name="Allen A.W."/>
            <person name="Alvarado L."/>
            <person name="Arachchi H.M."/>
            <person name="Berlin A.M."/>
            <person name="Chapman S.B."/>
            <person name="Gainer-Dewar J."/>
            <person name="Goldberg J."/>
            <person name="Griggs A."/>
            <person name="Gujja S."/>
            <person name="Hansen M."/>
            <person name="Howarth C."/>
            <person name="Imamovic A."/>
            <person name="Ireland A."/>
            <person name="Larimer J."/>
            <person name="McCowan C."/>
            <person name="Murphy C."/>
            <person name="Pearson M."/>
            <person name="Poon T.W."/>
            <person name="Priest M."/>
            <person name="Roberts A."/>
            <person name="Saif S."/>
            <person name="Shea T."/>
            <person name="Sisk P."/>
            <person name="Sykes S."/>
            <person name="Wortman J."/>
            <person name="Nusbaum C."/>
            <person name="Birren B."/>
        </authorList>
    </citation>
    <scope>NUCLEOTIDE SEQUENCE [LARGE SCALE GENOMIC DNA]</scope>
    <source>
        <strain evidence="3">1006PhL</strain>
    </source>
</reference>
<evidence type="ECO:0000313" key="3">
    <source>
        <dbReference type="Proteomes" id="UP000014254"/>
    </source>
</evidence>
<feature type="region of interest" description="Disordered" evidence="1">
    <location>
        <begin position="566"/>
        <end position="588"/>
    </location>
</feature>
<organism evidence="2 3">
    <name type="scientific">Mucor circinelloides f. circinelloides (strain 1006PhL)</name>
    <name type="common">Mucormycosis agent</name>
    <name type="synonym">Calyptromyces circinelloides</name>
    <dbReference type="NCBI Taxonomy" id="1220926"/>
    <lineage>
        <taxon>Eukaryota</taxon>
        <taxon>Fungi</taxon>
        <taxon>Fungi incertae sedis</taxon>
        <taxon>Mucoromycota</taxon>
        <taxon>Mucoromycotina</taxon>
        <taxon>Mucoromycetes</taxon>
        <taxon>Mucorales</taxon>
        <taxon>Mucorineae</taxon>
        <taxon>Mucoraceae</taxon>
        <taxon>Mucor</taxon>
    </lineage>
</organism>
<feature type="compositionally biased region" description="Acidic residues" evidence="1">
    <location>
        <begin position="578"/>
        <end position="588"/>
    </location>
</feature>
<evidence type="ECO:0000313" key="2">
    <source>
        <dbReference type="EMBL" id="EPB81460.1"/>
    </source>
</evidence>
<evidence type="ECO:0000256" key="1">
    <source>
        <dbReference type="SAM" id="MobiDB-lite"/>
    </source>
</evidence>
<dbReference type="InParanoid" id="S2JP14"/>